<dbReference type="InterPro" id="IPR036047">
    <property type="entry name" value="F-box-like_dom_sf"/>
</dbReference>
<dbReference type="EMBL" id="PSQE01000003">
    <property type="protein sequence ID" value="RHN68214.1"/>
    <property type="molecule type" value="Genomic_DNA"/>
</dbReference>
<evidence type="ECO:0000313" key="4">
    <source>
        <dbReference type="Proteomes" id="UP000002051"/>
    </source>
</evidence>
<dbReference type="Proteomes" id="UP000002051">
    <property type="component" value="Chromosome 3"/>
</dbReference>
<dbReference type="SUPFAM" id="SSF81383">
    <property type="entry name" value="F-box domain"/>
    <property type="match status" value="1"/>
</dbReference>
<dbReference type="HOGENOM" id="CLU_044915_0_0_1"/>
<dbReference type="PANTHER" id="PTHR38926:SF2">
    <property type="entry name" value="F-BOX_LRR-REPEAT PROTEIN 21-RELATED"/>
    <property type="match status" value="1"/>
</dbReference>
<dbReference type="CDD" id="cd22164">
    <property type="entry name" value="F-box_AtSKIP19-like"/>
    <property type="match status" value="1"/>
</dbReference>
<dbReference type="EnsemblPlants" id="KEH34673">
    <property type="protein sequence ID" value="KEH34673"/>
    <property type="gene ID" value="MTR_3g067645"/>
</dbReference>
<gene>
    <name evidence="3" type="primary">25489274</name>
    <name evidence="1" type="ordered locus">MTR_3g067645</name>
    <name evidence="2" type="ORF">MtrunA17_Chr3g0111421</name>
</gene>
<dbReference type="GO" id="GO:1905761">
    <property type="term" value="F:SCF ubiquitin ligase complex binding"/>
    <property type="evidence" value="ECO:0000318"/>
    <property type="project" value="GO_Central"/>
</dbReference>
<dbReference type="OrthoDB" id="2095648at2759"/>
<dbReference type="Proteomes" id="UP000265566">
    <property type="component" value="Chromosome 3"/>
</dbReference>
<sequence>MMASSSSPKKEVEGDSITVLNWLELPRDIIATNILQRLSITEIITSACLVCPLWWNICKDPLMWRIINLTILDTSSKDLKKIVDYALERSCGNLEEINIECLCSDGLLKYIANRASNLRRIRLKRPSLYKRFCEVVKKLSLLEEVDVSLSCISKDSLKSIGRGCPLLKLLKFKKKCCEDIKCDEDAFAIANTMPKLRLLMIFGNSLTNVGLLSILDACPLLEDLDLRECLNLDLSGRLGKRCQDQIIYLRLSNYDVDDTCYDHDNSCQQSQRKMYTHSDLTVWLSYAELPNTPTRYYDVDDNDNDNDYYCPSLCDSLEYDFDYLLELYENENLDGSSYDYA</sequence>
<dbReference type="InterPro" id="IPR032675">
    <property type="entry name" value="LRR_dom_sf"/>
</dbReference>
<name>A0A072UZV3_MEDTR</name>
<evidence type="ECO:0000313" key="5">
    <source>
        <dbReference type="Proteomes" id="UP000265566"/>
    </source>
</evidence>
<evidence type="ECO:0000313" key="2">
    <source>
        <dbReference type="EMBL" id="RHN68214.1"/>
    </source>
</evidence>
<reference evidence="1 4" key="2">
    <citation type="journal article" date="2014" name="BMC Genomics">
        <title>An improved genome release (version Mt4.0) for the model legume Medicago truncatula.</title>
        <authorList>
            <person name="Tang H."/>
            <person name="Krishnakumar V."/>
            <person name="Bidwell S."/>
            <person name="Rosen B."/>
            <person name="Chan A."/>
            <person name="Zhou S."/>
            <person name="Gentzbittel L."/>
            <person name="Childs K.L."/>
            <person name="Yandell M."/>
            <person name="Gundlach H."/>
            <person name="Mayer K.F."/>
            <person name="Schwartz D.C."/>
            <person name="Town C.D."/>
        </authorList>
    </citation>
    <scope>GENOME REANNOTATION</scope>
    <source>
        <strain evidence="1">A17</strain>
        <strain evidence="3 4">cv. Jemalong A17</strain>
    </source>
</reference>
<dbReference type="Gene3D" id="3.80.10.10">
    <property type="entry name" value="Ribonuclease Inhibitor"/>
    <property type="match status" value="1"/>
</dbReference>
<reference evidence="1 4" key="1">
    <citation type="journal article" date="2011" name="Nature">
        <title>The Medicago genome provides insight into the evolution of rhizobial symbioses.</title>
        <authorList>
            <person name="Young N.D."/>
            <person name="Debelle F."/>
            <person name="Oldroyd G.E."/>
            <person name="Geurts R."/>
            <person name="Cannon S.B."/>
            <person name="Udvardi M.K."/>
            <person name="Benedito V.A."/>
            <person name="Mayer K.F."/>
            <person name="Gouzy J."/>
            <person name="Schoof H."/>
            <person name="Van de Peer Y."/>
            <person name="Proost S."/>
            <person name="Cook D.R."/>
            <person name="Meyers B.C."/>
            <person name="Spannagl M."/>
            <person name="Cheung F."/>
            <person name="De Mita S."/>
            <person name="Krishnakumar V."/>
            <person name="Gundlach H."/>
            <person name="Zhou S."/>
            <person name="Mudge J."/>
            <person name="Bharti A.K."/>
            <person name="Murray J.D."/>
            <person name="Naoumkina M.A."/>
            <person name="Rosen B."/>
            <person name="Silverstein K.A."/>
            <person name="Tang H."/>
            <person name="Rombauts S."/>
            <person name="Zhao P.X."/>
            <person name="Zhou P."/>
            <person name="Barbe V."/>
            <person name="Bardou P."/>
            <person name="Bechner M."/>
            <person name="Bellec A."/>
            <person name="Berger A."/>
            <person name="Berges H."/>
            <person name="Bidwell S."/>
            <person name="Bisseling T."/>
            <person name="Choisne N."/>
            <person name="Couloux A."/>
            <person name="Denny R."/>
            <person name="Deshpande S."/>
            <person name="Dai X."/>
            <person name="Doyle J.J."/>
            <person name="Dudez A.M."/>
            <person name="Farmer A.D."/>
            <person name="Fouteau S."/>
            <person name="Franken C."/>
            <person name="Gibelin C."/>
            <person name="Gish J."/>
            <person name="Goldstein S."/>
            <person name="Gonzalez A.J."/>
            <person name="Green P.J."/>
            <person name="Hallab A."/>
            <person name="Hartog M."/>
            <person name="Hua A."/>
            <person name="Humphray S.J."/>
            <person name="Jeong D.H."/>
            <person name="Jing Y."/>
            <person name="Jocker A."/>
            <person name="Kenton S.M."/>
            <person name="Kim D.J."/>
            <person name="Klee K."/>
            <person name="Lai H."/>
            <person name="Lang C."/>
            <person name="Lin S."/>
            <person name="Macmil S.L."/>
            <person name="Magdelenat G."/>
            <person name="Matthews L."/>
            <person name="McCorrison J."/>
            <person name="Monaghan E.L."/>
            <person name="Mun J.H."/>
            <person name="Najar F.Z."/>
            <person name="Nicholson C."/>
            <person name="Noirot C."/>
            <person name="O'Bleness M."/>
            <person name="Paule C.R."/>
            <person name="Poulain J."/>
            <person name="Prion F."/>
            <person name="Qin B."/>
            <person name="Qu C."/>
            <person name="Retzel E.F."/>
            <person name="Riddle C."/>
            <person name="Sallet E."/>
            <person name="Samain S."/>
            <person name="Samson N."/>
            <person name="Sanders I."/>
            <person name="Saurat O."/>
            <person name="Scarpelli C."/>
            <person name="Schiex T."/>
            <person name="Segurens B."/>
            <person name="Severin A.J."/>
            <person name="Sherrier D.J."/>
            <person name="Shi R."/>
            <person name="Sims S."/>
            <person name="Singer S.R."/>
            <person name="Sinharoy S."/>
            <person name="Sterck L."/>
            <person name="Viollet A."/>
            <person name="Wang B.B."/>
            <person name="Wang K."/>
            <person name="Wang M."/>
            <person name="Wang X."/>
            <person name="Warfsmann J."/>
            <person name="Weissenbach J."/>
            <person name="White D.D."/>
            <person name="White J.D."/>
            <person name="Wiley G.B."/>
            <person name="Wincker P."/>
            <person name="Xing Y."/>
            <person name="Yang L."/>
            <person name="Yao Z."/>
            <person name="Ying F."/>
            <person name="Zhai J."/>
            <person name="Zhou L."/>
            <person name="Zuber A."/>
            <person name="Denarie J."/>
            <person name="Dixon R.A."/>
            <person name="May G.D."/>
            <person name="Schwartz D.C."/>
            <person name="Rogers J."/>
            <person name="Quetier F."/>
            <person name="Town C.D."/>
            <person name="Roe B.A."/>
        </authorList>
    </citation>
    <scope>NUCLEOTIDE SEQUENCE [LARGE SCALE GENOMIC DNA]</scope>
    <source>
        <strain evidence="1">A17</strain>
        <strain evidence="3 4">cv. Jemalong A17</strain>
    </source>
</reference>
<dbReference type="AlphaFoldDB" id="A0A072UZV3"/>
<dbReference type="KEGG" id="mtr:25489274"/>
<proteinExistence type="predicted"/>
<dbReference type="ExpressionAtlas" id="A0A072UZV3">
    <property type="expression patterns" value="differential"/>
</dbReference>
<dbReference type="SUPFAM" id="SSF52047">
    <property type="entry name" value="RNI-like"/>
    <property type="match status" value="1"/>
</dbReference>
<keyword evidence="4" id="KW-1185">Reference proteome</keyword>
<reference evidence="3" key="3">
    <citation type="submission" date="2015-04" db="UniProtKB">
        <authorList>
            <consortium name="EnsemblPlants"/>
        </authorList>
    </citation>
    <scope>IDENTIFICATION</scope>
    <source>
        <strain evidence="3">cv. Jemalong A17</strain>
    </source>
</reference>
<evidence type="ECO:0000313" key="1">
    <source>
        <dbReference type="EMBL" id="KEH34673.1"/>
    </source>
</evidence>
<dbReference type="Gramene" id="rna16532">
    <property type="protein sequence ID" value="RHN68214.1"/>
    <property type="gene ID" value="gene16532"/>
</dbReference>
<evidence type="ECO:0000313" key="3">
    <source>
        <dbReference type="EnsemblPlants" id="KEH34673"/>
    </source>
</evidence>
<reference evidence="5" key="4">
    <citation type="journal article" date="2018" name="Nat. Plants">
        <title>Whole-genome landscape of Medicago truncatula symbiotic genes.</title>
        <authorList>
            <person name="Pecrix Y."/>
            <person name="Staton S.E."/>
            <person name="Sallet E."/>
            <person name="Lelandais-Briere C."/>
            <person name="Moreau S."/>
            <person name="Carrere S."/>
            <person name="Blein T."/>
            <person name="Jardinaud M.F."/>
            <person name="Latrasse D."/>
            <person name="Zouine M."/>
            <person name="Zahm M."/>
            <person name="Kreplak J."/>
            <person name="Mayjonade B."/>
            <person name="Satge C."/>
            <person name="Perez M."/>
            <person name="Cauet S."/>
            <person name="Marande W."/>
            <person name="Chantry-Darmon C."/>
            <person name="Lopez-Roques C."/>
            <person name="Bouchez O."/>
            <person name="Berard A."/>
            <person name="Debelle F."/>
            <person name="Munos S."/>
            <person name="Bendahmane A."/>
            <person name="Berges H."/>
            <person name="Niebel A."/>
            <person name="Buitink J."/>
            <person name="Frugier F."/>
            <person name="Benhamed M."/>
            <person name="Crespi M."/>
            <person name="Gouzy J."/>
            <person name="Gamas P."/>
        </authorList>
    </citation>
    <scope>NUCLEOTIDE SEQUENCE [LARGE SCALE GENOMIC DNA]</scope>
    <source>
        <strain evidence="5">cv. Jemalong A17</strain>
    </source>
</reference>
<dbReference type="EMBL" id="CM001219">
    <property type="protein sequence ID" value="KEH34673.1"/>
    <property type="molecule type" value="Genomic_DNA"/>
</dbReference>
<accession>A0A072UZV3</accession>
<dbReference type="PANTHER" id="PTHR38926">
    <property type="entry name" value="F-BOX DOMAIN CONTAINING PROTEIN, EXPRESSED"/>
    <property type="match status" value="1"/>
</dbReference>
<organism evidence="1 4">
    <name type="scientific">Medicago truncatula</name>
    <name type="common">Barrel medic</name>
    <name type="synonym">Medicago tribuloides</name>
    <dbReference type="NCBI Taxonomy" id="3880"/>
    <lineage>
        <taxon>Eukaryota</taxon>
        <taxon>Viridiplantae</taxon>
        <taxon>Streptophyta</taxon>
        <taxon>Embryophyta</taxon>
        <taxon>Tracheophyta</taxon>
        <taxon>Spermatophyta</taxon>
        <taxon>Magnoliopsida</taxon>
        <taxon>eudicotyledons</taxon>
        <taxon>Gunneridae</taxon>
        <taxon>Pentapetalae</taxon>
        <taxon>rosids</taxon>
        <taxon>fabids</taxon>
        <taxon>Fabales</taxon>
        <taxon>Fabaceae</taxon>
        <taxon>Papilionoideae</taxon>
        <taxon>50 kb inversion clade</taxon>
        <taxon>NPAAA clade</taxon>
        <taxon>Hologalegina</taxon>
        <taxon>IRL clade</taxon>
        <taxon>Trifolieae</taxon>
        <taxon>Medicago</taxon>
    </lineage>
</organism>
<reference evidence="2" key="5">
    <citation type="journal article" date="2018" name="Nat. Plants">
        <title>Whole-genome landscape of Medicago truncatula symbiotic genes.</title>
        <authorList>
            <person name="Pecrix Y."/>
            <person name="Gamas P."/>
            <person name="Carrere S."/>
        </authorList>
    </citation>
    <scope>NUCLEOTIDE SEQUENCE</scope>
    <source>
        <tissue evidence="2">Leaves</tissue>
    </source>
</reference>
<protein>
    <submittedName>
        <fullName evidence="1">F-box/LRR protein</fullName>
    </submittedName>
    <submittedName>
        <fullName evidence="2">Putative F-box domain, leucine-rich repeat domain, L domain-containing protein</fullName>
    </submittedName>
</protein>